<dbReference type="EMBL" id="PELZ01000015">
    <property type="protein sequence ID" value="RTH40134.1"/>
    <property type="molecule type" value="Genomic_DNA"/>
</dbReference>
<dbReference type="InterPro" id="IPR017853">
    <property type="entry name" value="GH"/>
</dbReference>
<evidence type="ECO:0000256" key="4">
    <source>
        <dbReference type="PIRSR" id="PIRSR600514-1"/>
    </source>
</evidence>
<dbReference type="AlphaFoldDB" id="A0A430SHZ9"/>
<dbReference type="SMART" id="SM00060">
    <property type="entry name" value="FN3"/>
    <property type="match status" value="1"/>
</dbReference>
<feature type="active site" description="Proton donor" evidence="4">
    <location>
        <position position="290"/>
    </location>
</feature>
<dbReference type="PANTHER" id="PTHR12631:SF10">
    <property type="entry name" value="BETA-XYLOSIDASE-LIKE PROTEIN-RELATED"/>
    <property type="match status" value="1"/>
</dbReference>
<dbReference type="PROSITE" id="PS50853">
    <property type="entry name" value="FN3"/>
    <property type="match status" value="1"/>
</dbReference>
<accession>A0A430SHZ9</accession>
<dbReference type="SUPFAM" id="SSF51445">
    <property type="entry name" value="(Trans)glycosidases"/>
    <property type="match status" value="1"/>
</dbReference>
<keyword evidence="3" id="KW-0326">Glycosidase</keyword>
<reference evidence="6 7" key="1">
    <citation type="journal article" date="2019" name="Extremophiles">
        <title>Biogeography of thermophiles and predominance of Thermus scotoductus in domestic water heaters.</title>
        <authorList>
            <person name="Wilpiszeski R.L."/>
            <person name="Zhang Z."/>
            <person name="House C.H."/>
        </authorList>
    </citation>
    <scope>NUCLEOTIDE SEQUENCE [LARGE SCALE GENOMIC DNA]</scope>
    <source>
        <strain evidence="6 7">24_S24</strain>
    </source>
</reference>
<evidence type="ECO:0000256" key="3">
    <source>
        <dbReference type="ARBA" id="ARBA00023295"/>
    </source>
</evidence>
<dbReference type="SUPFAM" id="SSF49265">
    <property type="entry name" value="Fibronectin type III"/>
    <property type="match status" value="1"/>
</dbReference>
<dbReference type="PROSITE" id="PS01027">
    <property type="entry name" value="GLYCOSYL_HYDROL_F39"/>
    <property type="match status" value="1"/>
</dbReference>
<dbReference type="SUPFAM" id="SSF51011">
    <property type="entry name" value="Glycosyl hydrolase domain"/>
    <property type="match status" value="1"/>
</dbReference>
<proteinExistence type="inferred from homology"/>
<name>A0A430SHZ9_THESC</name>
<dbReference type="Proteomes" id="UP000288051">
    <property type="component" value="Unassembled WGS sequence"/>
</dbReference>
<dbReference type="InterPro" id="IPR049165">
    <property type="entry name" value="GH39_as"/>
</dbReference>
<comment type="caution">
    <text evidence="6">The sequence shown here is derived from an EMBL/GenBank/DDBJ whole genome shotgun (WGS) entry which is preliminary data.</text>
</comment>
<feature type="domain" description="Fibronectin type-III" evidence="5">
    <location>
        <begin position="23"/>
        <end position="124"/>
    </location>
</feature>
<dbReference type="RefSeq" id="WP_126208621.1">
    <property type="nucleotide sequence ID" value="NZ_PELZ01000015.1"/>
</dbReference>
<evidence type="ECO:0000313" key="6">
    <source>
        <dbReference type="EMBL" id="RTH40134.1"/>
    </source>
</evidence>
<dbReference type="GO" id="GO:0005975">
    <property type="term" value="P:carbohydrate metabolic process"/>
    <property type="evidence" value="ECO:0007669"/>
    <property type="project" value="InterPro"/>
</dbReference>
<comment type="similarity">
    <text evidence="1">Belongs to the glycosyl hydrolase 39 family.</text>
</comment>
<sequence length="613" mass="68478">MRSLGPFLLILAMSGFSKSPPLLPAPERIKAEGGTAQITLRWSTVSGAVGYRIYRATSPEGPFVLLDHGGGDVLEYPLTTYVDTAVLPGHTYWYQVAAVASKDGPSGEPSPPVAARPEFKVPPPLLARVSTNVREGSWEPVWEMVGSEHLSLLLSEERIGGIPIGEDLEQAFRRAHRELGVRYVRAHAILSDDLEVYREVNGRPRYDFSRIAQVYDRLLATGLKPVVELSFMPRDLAKNPEDRVFLYGAIPSPPKSFALWGELVGKLTRFLVERYGLEEVRQWAFEVWNEPNLDVFYTGNPRQASYFRLYETAARAIKAVDGGLRVGGPATAAAGWIEEFLSFVTSKRVPLDFLSSHTYGNYPLRLGETLKRYGLQVPVWWTEWGPGPSYNNPEADGAFPAPFALNGIKAAQGQAAYLAHWVLSDLFEELGRPGQLFHGGFGLLTVGGLRKPKYWAFYLANQARGERLKMELFGDGAGSLIDGVATRKSDGSIHILLWNGSLDHGKASGHPLLDRKVRLCLEGLEGRYRAFLARVDNWHSNILARYRELYGFDLLPDWPRDSKEWEALREADRLDERELALPEAEDGACRWSWTLDLPNPGVLRLRLEPLPSK</sequence>
<dbReference type="InterPro" id="IPR013783">
    <property type="entry name" value="Ig-like_fold"/>
</dbReference>
<dbReference type="Gene3D" id="3.20.20.80">
    <property type="entry name" value="Glycosidases"/>
    <property type="match status" value="1"/>
</dbReference>
<evidence type="ECO:0000256" key="1">
    <source>
        <dbReference type="ARBA" id="ARBA00008875"/>
    </source>
</evidence>
<dbReference type="InterPro" id="IPR003961">
    <property type="entry name" value="FN3_dom"/>
</dbReference>
<dbReference type="Gene3D" id="2.60.40.1500">
    <property type="entry name" value="Glycosyl hydrolase domain, family 39"/>
    <property type="match status" value="1"/>
</dbReference>
<evidence type="ECO:0000259" key="5">
    <source>
        <dbReference type="PROSITE" id="PS50853"/>
    </source>
</evidence>
<dbReference type="InterPro" id="IPR000514">
    <property type="entry name" value="Glyco_hydro_39"/>
</dbReference>
<evidence type="ECO:0000313" key="7">
    <source>
        <dbReference type="Proteomes" id="UP000288051"/>
    </source>
</evidence>
<dbReference type="CDD" id="cd00063">
    <property type="entry name" value="FN3"/>
    <property type="match status" value="1"/>
</dbReference>
<evidence type="ECO:0000256" key="2">
    <source>
        <dbReference type="ARBA" id="ARBA00022801"/>
    </source>
</evidence>
<dbReference type="GO" id="GO:0004553">
    <property type="term" value="F:hydrolase activity, hydrolyzing O-glycosyl compounds"/>
    <property type="evidence" value="ECO:0007669"/>
    <property type="project" value="InterPro"/>
</dbReference>
<keyword evidence="2" id="KW-0378">Hydrolase</keyword>
<gene>
    <name evidence="6" type="ORF">CSW37_00740</name>
</gene>
<dbReference type="InterPro" id="IPR051923">
    <property type="entry name" value="Glycosyl_Hydrolase_39"/>
</dbReference>
<dbReference type="Gene3D" id="2.60.40.10">
    <property type="entry name" value="Immunoglobulins"/>
    <property type="match status" value="1"/>
</dbReference>
<dbReference type="PANTHER" id="PTHR12631">
    <property type="entry name" value="ALPHA-L-IDURONIDASE"/>
    <property type="match status" value="1"/>
</dbReference>
<dbReference type="InterPro" id="IPR036116">
    <property type="entry name" value="FN3_sf"/>
</dbReference>
<dbReference type="InterPro" id="IPR049166">
    <property type="entry name" value="GH39_cat"/>
</dbReference>
<organism evidence="6 7">
    <name type="scientific">Thermus scotoductus</name>
    <dbReference type="NCBI Taxonomy" id="37636"/>
    <lineage>
        <taxon>Bacteria</taxon>
        <taxon>Thermotogati</taxon>
        <taxon>Deinococcota</taxon>
        <taxon>Deinococci</taxon>
        <taxon>Thermales</taxon>
        <taxon>Thermaceae</taxon>
        <taxon>Thermus</taxon>
    </lineage>
</organism>
<dbReference type="Pfam" id="PF01229">
    <property type="entry name" value="Glyco_hydro_39"/>
    <property type="match status" value="2"/>
</dbReference>
<protein>
    <submittedName>
        <fullName evidence="6">Xylan 1,4-beta-xylosidase</fullName>
    </submittedName>
</protein>
<dbReference type="PRINTS" id="PR00745">
    <property type="entry name" value="GLHYDRLASE39"/>
</dbReference>